<accession>A0A0G3G2H7</accession>
<proteinExistence type="predicted"/>
<dbReference type="SUPFAM" id="SSF50630">
    <property type="entry name" value="Acid proteases"/>
    <property type="match status" value="1"/>
</dbReference>
<gene>
    <name evidence="2" type="ORF">TVD_08710</name>
</gene>
<dbReference type="InterPro" id="IPR008503">
    <property type="entry name" value="Asp_endopeptidase"/>
</dbReference>
<dbReference type="InterPro" id="IPR021109">
    <property type="entry name" value="Peptidase_aspartic_dom_sf"/>
</dbReference>
<dbReference type="Gene3D" id="2.40.70.10">
    <property type="entry name" value="Acid Proteases"/>
    <property type="match status" value="1"/>
</dbReference>
<dbReference type="PANTHER" id="PTHR38037">
    <property type="entry name" value="ZN_PROTEASE DOMAIN-CONTAINING PROTEIN"/>
    <property type="match status" value="1"/>
</dbReference>
<evidence type="ECO:0000259" key="1">
    <source>
        <dbReference type="Pfam" id="PF05618"/>
    </source>
</evidence>
<dbReference type="Pfam" id="PF05618">
    <property type="entry name" value="Zn_protease"/>
    <property type="match status" value="1"/>
</dbReference>
<dbReference type="Proteomes" id="UP000064201">
    <property type="component" value="Chromosome"/>
</dbReference>
<dbReference type="OrthoDB" id="9782977at2"/>
<dbReference type="AlphaFoldDB" id="A0A0G3G2H7"/>
<dbReference type="PANTHER" id="PTHR38037:SF1">
    <property type="entry name" value="ATP-DEPENDENT ZINC PROTEASE DOMAIN-CONTAINING PROTEIN-RELATED"/>
    <property type="match status" value="1"/>
</dbReference>
<evidence type="ECO:0000313" key="3">
    <source>
        <dbReference type="Proteomes" id="UP000064201"/>
    </source>
</evidence>
<protein>
    <submittedName>
        <fullName evidence="2">Ribosomal protein S6 modification protein</fullName>
    </submittedName>
</protein>
<organism evidence="2 3">
    <name type="scientific">Thioalkalivibrio versutus</name>
    <dbReference type="NCBI Taxonomy" id="106634"/>
    <lineage>
        <taxon>Bacteria</taxon>
        <taxon>Pseudomonadati</taxon>
        <taxon>Pseudomonadota</taxon>
        <taxon>Gammaproteobacteria</taxon>
        <taxon>Chromatiales</taxon>
        <taxon>Ectothiorhodospiraceae</taxon>
        <taxon>Thioalkalivibrio</taxon>
    </lineage>
</organism>
<dbReference type="PATRIC" id="fig|106634.4.peg.1781"/>
<evidence type="ECO:0000313" key="2">
    <source>
        <dbReference type="EMBL" id="AKJ95433.1"/>
    </source>
</evidence>
<sequence>MDRPSPSSQTSPDIRDRPILGWREWVGLPDLGIPAIKCKVDTGARSSALHTFQIEPFTRDDHEWVRFGIHPHQHDSETEMWCEAPVLDVRKVTDSGGHTGERYFIATRVQLGAVVLPVELSLTSRDTMLFRMLLGREAMRGRFLVDPQASFVASHRPQIPTAQQAPE</sequence>
<name>A0A0G3G2H7_9GAMM</name>
<dbReference type="EMBL" id="CP011367">
    <property type="protein sequence ID" value="AKJ95433.1"/>
    <property type="molecule type" value="Genomic_DNA"/>
</dbReference>
<keyword evidence="3" id="KW-1185">Reference proteome</keyword>
<reference evidence="2 3" key="1">
    <citation type="submission" date="2015-04" db="EMBL/GenBank/DDBJ databases">
        <title>Complete Sequence for the Genome of the Thioalkalivibrio versutus D301.</title>
        <authorList>
            <person name="Mu T."/>
            <person name="Zhou J."/>
            <person name="Xu X."/>
        </authorList>
    </citation>
    <scope>NUCLEOTIDE SEQUENCE [LARGE SCALE GENOMIC DNA]</scope>
    <source>
        <strain evidence="2 3">D301</strain>
    </source>
</reference>
<dbReference type="RefSeq" id="WP_047251372.1">
    <property type="nucleotide sequence ID" value="NZ_CP011367.1"/>
</dbReference>
<dbReference type="STRING" id="106634.TVD_08710"/>
<feature type="domain" description="Retropepsin-like aspartic endopeptidase" evidence="1">
    <location>
        <begin position="19"/>
        <end position="154"/>
    </location>
</feature>
<dbReference type="KEGG" id="tvr:TVD_08710"/>